<feature type="transmembrane region" description="Helical" evidence="8">
    <location>
        <begin position="137"/>
        <end position="165"/>
    </location>
</feature>
<keyword evidence="4" id="KW-0808">Transferase</keyword>
<dbReference type="GO" id="GO:0016763">
    <property type="term" value="F:pentosyltransferase activity"/>
    <property type="evidence" value="ECO:0007669"/>
    <property type="project" value="TreeGrafter"/>
</dbReference>
<feature type="transmembrane region" description="Helical" evidence="8">
    <location>
        <begin position="79"/>
        <end position="97"/>
    </location>
</feature>
<dbReference type="InterPro" id="IPR003342">
    <property type="entry name" value="ArnT-like_N"/>
</dbReference>
<keyword evidence="5 8" id="KW-0812">Transmembrane</keyword>
<dbReference type="Pfam" id="PF02366">
    <property type="entry name" value="PMT"/>
    <property type="match status" value="1"/>
</dbReference>
<dbReference type="GO" id="GO:0009103">
    <property type="term" value="P:lipopolysaccharide biosynthetic process"/>
    <property type="evidence" value="ECO:0007669"/>
    <property type="project" value="UniProtKB-ARBA"/>
</dbReference>
<comment type="subcellular location">
    <subcellularLocation>
        <location evidence="1">Cell membrane</location>
        <topology evidence="1">Multi-pass membrane protein</topology>
    </subcellularLocation>
</comment>
<dbReference type="GO" id="GO:0010041">
    <property type="term" value="P:response to iron(III) ion"/>
    <property type="evidence" value="ECO:0007669"/>
    <property type="project" value="TreeGrafter"/>
</dbReference>
<dbReference type="GO" id="GO:0006493">
    <property type="term" value="P:protein O-linked glycosylation"/>
    <property type="evidence" value="ECO:0007669"/>
    <property type="project" value="InterPro"/>
</dbReference>
<dbReference type="Proteomes" id="UP000264006">
    <property type="component" value="Chromosome"/>
</dbReference>
<evidence type="ECO:0000256" key="3">
    <source>
        <dbReference type="ARBA" id="ARBA00022676"/>
    </source>
</evidence>
<dbReference type="GO" id="GO:0005886">
    <property type="term" value="C:plasma membrane"/>
    <property type="evidence" value="ECO:0007669"/>
    <property type="project" value="UniProtKB-SubCell"/>
</dbReference>
<reference evidence="10 11" key="1">
    <citation type="submission" date="2018-09" db="EMBL/GenBank/DDBJ databases">
        <title>Complete genome sequence of Euzebya sp. DY32-46 isolated from seawater of Pacific Ocean.</title>
        <authorList>
            <person name="Xu L."/>
            <person name="Wu Y.-H."/>
            <person name="Xu X.-W."/>
        </authorList>
    </citation>
    <scope>NUCLEOTIDE SEQUENCE [LARGE SCALE GENOMIC DNA]</scope>
    <source>
        <strain evidence="10 11">DY32-46</strain>
    </source>
</reference>
<evidence type="ECO:0000313" key="10">
    <source>
        <dbReference type="EMBL" id="AXV09166.1"/>
    </source>
</evidence>
<dbReference type="GO" id="GO:0000030">
    <property type="term" value="F:mannosyltransferase activity"/>
    <property type="evidence" value="ECO:0007669"/>
    <property type="project" value="InterPro"/>
</dbReference>
<keyword evidence="3" id="KW-0328">Glycosyltransferase</keyword>
<keyword evidence="2" id="KW-1003">Cell membrane</keyword>
<evidence type="ECO:0000256" key="7">
    <source>
        <dbReference type="ARBA" id="ARBA00023136"/>
    </source>
</evidence>
<name>A0A346Y3W9_9ACTN</name>
<dbReference type="KEGG" id="euz:DVS28_a4501"/>
<evidence type="ECO:0000313" key="11">
    <source>
        <dbReference type="Proteomes" id="UP000264006"/>
    </source>
</evidence>
<gene>
    <name evidence="10" type="ORF">DVS28_a4501</name>
</gene>
<organism evidence="10 11">
    <name type="scientific">Euzebya pacifica</name>
    <dbReference type="NCBI Taxonomy" id="1608957"/>
    <lineage>
        <taxon>Bacteria</taxon>
        <taxon>Bacillati</taxon>
        <taxon>Actinomycetota</taxon>
        <taxon>Nitriliruptoria</taxon>
        <taxon>Euzebyales</taxon>
    </lineage>
</organism>
<accession>A0A346Y3W9</accession>
<feature type="transmembrane region" description="Helical" evidence="8">
    <location>
        <begin position="267"/>
        <end position="285"/>
    </location>
</feature>
<keyword evidence="11" id="KW-1185">Reference proteome</keyword>
<sequence length="499" mass="52703">MSRAQLVLEGTFVPPAFDWPLGSSIVAAAGIRLGEALGVVDRAGSVADVYGWTRILFVIVALGVVAVTGLLGAAVGRRAAPVAAWVAGAVVATGFVMVRSARMIVPDQLQVLFVLLALLAVVAAGQRDRLRDRLLLWSAAALSAGAAGGMKYLGITVVVVPMLAVMLEEGLDWPRRLLAAEGLLLLSLVAFVVSTGGSVISRDFVDGFLWQVDHQASGHLGYDHGGPTWWHHLTVTLPGSNGWLVTGLLVTGVGWGAWRGNRATKLVTAYAVGLFAVIGLSRIVFPHYVIVVVPVLAALTGGMAADVADWTWRRWQGRERRLDTAAAVLALVLVAAVVPSAADGLRLLRAGHAPDTRDAFPEMLHEALAVEGLVDAPIWTESYTGISAAAAEATGGRLVFGFGTTPEILECRCVAVISTYMEQRYTVDPVTAPVYTAMRARGRLLLDHQPGIPLTYRWDLLPSWGIGGVPLRGPVPALGPGMTVLDLTEPRGAEVDPDA</sequence>
<evidence type="ECO:0000256" key="4">
    <source>
        <dbReference type="ARBA" id="ARBA00022679"/>
    </source>
</evidence>
<feature type="transmembrane region" description="Helical" evidence="8">
    <location>
        <begin position="52"/>
        <end position="73"/>
    </location>
</feature>
<evidence type="ECO:0000256" key="5">
    <source>
        <dbReference type="ARBA" id="ARBA00022692"/>
    </source>
</evidence>
<feature type="transmembrane region" description="Helical" evidence="8">
    <location>
        <begin position="177"/>
        <end position="200"/>
    </location>
</feature>
<keyword evidence="6 8" id="KW-1133">Transmembrane helix</keyword>
<evidence type="ECO:0000259" key="9">
    <source>
        <dbReference type="Pfam" id="PF02366"/>
    </source>
</evidence>
<keyword evidence="7 8" id="KW-0472">Membrane</keyword>
<feature type="transmembrane region" description="Helical" evidence="8">
    <location>
        <begin position="324"/>
        <end position="342"/>
    </location>
</feature>
<dbReference type="PANTHER" id="PTHR33908:SF3">
    <property type="entry name" value="UNDECAPRENYL PHOSPHATE-ALPHA-4-AMINO-4-DEOXY-L-ARABINOSE ARABINOSYL TRANSFERASE"/>
    <property type="match status" value="1"/>
</dbReference>
<dbReference type="AlphaFoldDB" id="A0A346Y3W9"/>
<evidence type="ECO:0000256" key="8">
    <source>
        <dbReference type="SAM" id="Phobius"/>
    </source>
</evidence>
<evidence type="ECO:0000256" key="2">
    <source>
        <dbReference type="ARBA" id="ARBA00022475"/>
    </source>
</evidence>
<dbReference type="InterPro" id="IPR050297">
    <property type="entry name" value="LipidA_mod_glycosyltrf_83"/>
</dbReference>
<proteinExistence type="predicted"/>
<feature type="transmembrane region" description="Helical" evidence="8">
    <location>
        <begin position="109"/>
        <end position="125"/>
    </location>
</feature>
<feature type="domain" description="ArnT-like N-terminal" evidence="9">
    <location>
        <begin position="50"/>
        <end position="164"/>
    </location>
</feature>
<protein>
    <submittedName>
        <fullName evidence="10">Putative integral membrane protein</fullName>
    </submittedName>
</protein>
<dbReference type="EMBL" id="CP031165">
    <property type="protein sequence ID" value="AXV09166.1"/>
    <property type="molecule type" value="Genomic_DNA"/>
</dbReference>
<evidence type="ECO:0000256" key="6">
    <source>
        <dbReference type="ARBA" id="ARBA00022989"/>
    </source>
</evidence>
<evidence type="ECO:0000256" key="1">
    <source>
        <dbReference type="ARBA" id="ARBA00004651"/>
    </source>
</evidence>
<feature type="transmembrane region" description="Helical" evidence="8">
    <location>
        <begin position="291"/>
        <end position="312"/>
    </location>
</feature>
<dbReference type="PANTHER" id="PTHR33908">
    <property type="entry name" value="MANNOSYLTRANSFERASE YKCB-RELATED"/>
    <property type="match status" value="1"/>
</dbReference>